<organism evidence="6 7">
    <name type="scientific">Lasius platythorax</name>
    <dbReference type="NCBI Taxonomy" id="488582"/>
    <lineage>
        <taxon>Eukaryota</taxon>
        <taxon>Metazoa</taxon>
        <taxon>Ecdysozoa</taxon>
        <taxon>Arthropoda</taxon>
        <taxon>Hexapoda</taxon>
        <taxon>Insecta</taxon>
        <taxon>Pterygota</taxon>
        <taxon>Neoptera</taxon>
        <taxon>Endopterygota</taxon>
        <taxon>Hymenoptera</taxon>
        <taxon>Apocrita</taxon>
        <taxon>Aculeata</taxon>
        <taxon>Formicoidea</taxon>
        <taxon>Formicidae</taxon>
        <taxon>Formicinae</taxon>
        <taxon>Lasius</taxon>
        <taxon>Lasius</taxon>
    </lineage>
</organism>
<gene>
    <name evidence="6" type="ORF">LPLAT_LOCUS779</name>
</gene>
<keyword evidence="3" id="KW-0732">Signal</keyword>
<dbReference type="SMART" id="SM00408">
    <property type="entry name" value="IGc2"/>
    <property type="match status" value="1"/>
</dbReference>
<evidence type="ECO:0000313" key="7">
    <source>
        <dbReference type="Proteomes" id="UP001497644"/>
    </source>
</evidence>
<dbReference type="InterPro" id="IPR009030">
    <property type="entry name" value="Growth_fac_rcpt_cys_sf"/>
</dbReference>
<evidence type="ECO:0000256" key="1">
    <source>
        <dbReference type="ARBA" id="ARBA00004613"/>
    </source>
</evidence>
<dbReference type="InterPro" id="IPR013098">
    <property type="entry name" value="Ig_I-set"/>
</dbReference>
<dbReference type="InterPro" id="IPR013783">
    <property type="entry name" value="Ig-like_fold"/>
</dbReference>
<dbReference type="GO" id="GO:0005520">
    <property type="term" value="F:insulin-like growth factor binding"/>
    <property type="evidence" value="ECO:0007669"/>
    <property type="project" value="InterPro"/>
</dbReference>
<dbReference type="SUPFAM" id="SSF48726">
    <property type="entry name" value="Immunoglobulin"/>
    <property type="match status" value="1"/>
</dbReference>
<dbReference type="PANTHER" id="PTHR14186">
    <property type="entry name" value="INSULIN-LIKE GROWTH FACTOR BINDING PROTEIN-RELATED"/>
    <property type="match status" value="1"/>
</dbReference>
<proteinExistence type="predicted"/>
<dbReference type="SUPFAM" id="SSF100895">
    <property type="entry name" value="Kazal-type serine protease inhibitors"/>
    <property type="match status" value="1"/>
</dbReference>
<dbReference type="AlphaFoldDB" id="A0AAV2N3K9"/>
<keyword evidence="2" id="KW-0964">Secreted</keyword>
<evidence type="ECO:0000256" key="2">
    <source>
        <dbReference type="ARBA" id="ARBA00022525"/>
    </source>
</evidence>
<accession>A0AAV2N3K9</accession>
<dbReference type="InterPro" id="IPR003598">
    <property type="entry name" value="Ig_sub2"/>
</dbReference>
<dbReference type="GO" id="GO:0001558">
    <property type="term" value="P:regulation of cell growth"/>
    <property type="evidence" value="ECO:0007669"/>
    <property type="project" value="InterPro"/>
</dbReference>
<dbReference type="PANTHER" id="PTHR14186:SF19">
    <property type="entry name" value="INSULIN-LIKE GROWTH FACTOR-BINDING PROTEIN 7"/>
    <property type="match status" value="1"/>
</dbReference>
<dbReference type="SUPFAM" id="SSF57184">
    <property type="entry name" value="Growth factor receptor domain"/>
    <property type="match status" value="1"/>
</dbReference>
<dbReference type="GO" id="GO:0009966">
    <property type="term" value="P:regulation of signal transduction"/>
    <property type="evidence" value="ECO:0007669"/>
    <property type="project" value="TreeGrafter"/>
</dbReference>
<comment type="subcellular location">
    <subcellularLocation>
        <location evidence="1">Secreted</location>
    </subcellularLocation>
</comment>
<dbReference type="InterPro" id="IPR002350">
    <property type="entry name" value="Kazal_dom"/>
</dbReference>
<dbReference type="InterPro" id="IPR007110">
    <property type="entry name" value="Ig-like_dom"/>
</dbReference>
<dbReference type="PROSITE" id="PS50835">
    <property type="entry name" value="IG_LIKE"/>
    <property type="match status" value="1"/>
</dbReference>
<dbReference type="CDD" id="cd00104">
    <property type="entry name" value="KAZAL_FS"/>
    <property type="match status" value="1"/>
</dbReference>
<dbReference type="GO" id="GO:0005576">
    <property type="term" value="C:extracellular region"/>
    <property type="evidence" value="ECO:0007669"/>
    <property type="project" value="UniProtKB-SubCell"/>
</dbReference>
<sequence length="614" mass="67534">MTPINKSSSLERPLKREAGGGCPCCTYPSTCCNSSNADCSSTASSHCPSQCRYSQVSTRQAPDCQSCTSPTALKSIWKKRNCCQCNTSYCLCQPMSRGCNCPPPVQVDVRAARECSCDCPSIPECACPSSEQRFPKTTVKCLSARLCCPFPRLSSAPKCHCTRCQSCLPPVCHLCMSKCRGPIPPKNSCYSRLPTSYPPCRPASAASSSHPPTPRKKITFCTERSSRPSSPCTGTGQSLHDCIAGDRNSENSVCNERNDIEEREKYDMKDCDDPCDCCCAADLTENGSKHIDESYDLILDEKYELENLTSNVLINSSETTKPSKSVDPDFLDMPEEKVGEMTRRRAFPFAFLSTLVFCVTLQQVTSAETIENKSVTEKEQPLGCIECGYYRCPENPGKCLLGSVPDPCGCCPDGLCARFLDEPCWNSSIPLLSPKNRNDGYCARNYLCELRSDLQEEDTPEATCVCMEQSPACGSNNETYATPCALHEEAMKLRNSSSLRLQHLGPCESRPWILSTLEDVASSFGQRVALNCEAKGFPVPDIFWEFHSADGRRILKLPGKEHEATVHTSDGPEPLMRTSWMQLSRLNKEHIGIYHCIANNSIGEASASSFVSMS</sequence>
<evidence type="ECO:0000256" key="3">
    <source>
        <dbReference type="ARBA" id="ARBA00022729"/>
    </source>
</evidence>
<feature type="domain" description="Kazal-like" evidence="5">
    <location>
        <begin position="458"/>
        <end position="509"/>
    </location>
</feature>
<evidence type="ECO:0000259" key="5">
    <source>
        <dbReference type="PROSITE" id="PS51465"/>
    </source>
</evidence>
<dbReference type="Proteomes" id="UP001497644">
    <property type="component" value="Chromosome 1"/>
</dbReference>
<dbReference type="InterPro" id="IPR036179">
    <property type="entry name" value="Ig-like_dom_sf"/>
</dbReference>
<dbReference type="Pfam" id="PF07679">
    <property type="entry name" value="I-set"/>
    <property type="match status" value="1"/>
</dbReference>
<dbReference type="PROSITE" id="PS51465">
    <property type="entry name" value="KAZAL_2"/>
    <property type="match status" value="1"/>
</dbReference>
<reference evidence="6 7" key="1">
    <citation type="submission" date="2024-04" db="EMBL/GenBank/DDBJ databases">
        <authorList>
            <consortium name="Molecular Ecology Group"/>
        </authorList>
    </citation>
    <scope>NUCLEOTIDE SEQUENCE [LARGE SCALE GENOMIC DNA]</scope>
</reference>
<evidence type="ECO:0000259" key="4">
    <source>
        <dbReference type="PROSITE" id="PS50835"/>
    </source>
</evidence>
<dbReference type="SMART" id="SM00280">
    <property type="entry name" value="KAZAL"/>
    <property type="match status" value="1"/>
</dbReference>
<feature type="domain" description="Ig-like" evidence="4">
    <location>
        <begin position="511"/>
        <end position="612"/>
    </location>
</feature>
<evidence type="ECO:0008006" key="8">
    <source>
        <dbReference type="Google" id="ProtNLM"/>
    </source>
</evidence>
<dbReference type="InterPro" id="IPR011390">
    <property type="entry name" value="IGFBP_rP_mac25"/>
</dbReference>
<evidence type="ECO:0000313" key="6">
    <source>
        <dbReference type="EMBL" id="CAL1674009.1"/>
    </source>
</evidence>
<dbReference type="Gene3D" id="2.60.40.10">
    <property type="entry name" value="Immunoglobulins"/>
    <property type="match status" value="1"/>
</dbReference>
<name>A0AAV2N3K9_9HYME</name>
<dbReference type="EMBL" id="OZ034824">
    <property type="protein sequence ID" value="CAL1674009.1"/>
    <property type="molecule type" value="Genomic_DNA"/>
</dbReference>
<protein>
    <recommendedName>
        <fullName evidence="8">Kazal-type serine protease inhibitor domain-containing protein 1</fullName>
    </recommendedName>
</protein>
<keyword evidence="7" id="KW-1185">Reference proteome</keyword>
<dbReference type="InterPro" id="IPR036058">
    <property type="entry name" value="Kazal_dom_sf"/>
</dbReference>